<protein>
    <recommendedName>
        <fullName evidence="4">Autotransporter outer membrane beta-barrel domain-containing protein</fullName>
    </recommendedName>
</protein>
<comment type="caution">
    <text evidence="2">The sequence shown here is derived from an EMBL/GenBank/DDBJ whole genome shotgun (WGS) entry which is preliminary data.</text>
</comment>
<dbReference type="AlphaFoldDB" id="A0A4U6BNP1"/>
<dbReference type="Proteomes" id="UP000034832">
    <property type="component" value="Unassembled WGS sequence"/>
</dbReference>
<proteinExistence type="predicted"/>
<organism evidence="2 3">
    <name type="scientific">Afipia massiliensis</name>
    <dbReference type="NCBI Taxonomy" id="211460"/>
    <lineage>
        <taxon>Bacteria</taxon>
        <taxon>Pseudomonadati</taxon>
        <taxon>Pseudomonadota</taxon>
        <taxon>Alphaproteobacteria</taxon>
        <taxon>Hyphomicrobiales</taxon>
        <taxon>Nitrobacteraceae</taxon>
        <taxon>Afipia</taxon>
    </lineage>
</organism>
<name>A0A4U6BNP1_9BRAD</name>
<dbReference type="EMBL" id="LBIA02000001">
    <property type="protein sequence ID" value="TKT71957.1"/>
    <property type="molecule type" value="Genomic_DNA"/>
</dbReference>
<feature type="chain" id="PRO_5020626789" description="Autotransporter outer membrane beta-barrel domain-containing protein" evidence="1">
    <location>
        <begin position="34"/>
        <end position="296"/>
    </location>
</feature>
<keyword evidence="1" id="KW-0732">Signal</keyword>
<evidence type="ECO:0008006" key="4">
    <source>
        <dbReference type="Google" id="ProtNLM"/>
    </source>
</evidence>
<dbReference type="STRING" id="211460.YH63_07690"/>
<keyword evidence="3" id="KW-1185">Reference proteome</keyword>
<feature type="signal peptide" evidence="1">
    <location>
        <begin position="1"/>
        <end position="33"/>
    </location>
</feature>
<sequence length="296" mass="31507">MTPRMPLSPPSRCLTTIALAFACGLCVADVARAEDGDAPEAVEAAETATPEFIEPADIDWSILNTDPTSVYESPSAIDRKTAAALDAPWSWSRNDKEDGSSAVTIKQPITPFWDTRVGADLNVTTQMPLTSSAVLAEKIAHNNQISQSSGSAWAAMTAPGLGSIWDKTAIEARTDPAQEQSKLATSLSKSLPFGGDRYSLTLQNGYNVTQQTLVPVFGLGASSRIYEVDQSARLGIVETGTSFIAGQTHSTADDKWLRRIGAEQKLFGGVTVTGSVSETSEGFANRSLSAGFKTRW</sequence>
<accession>A0A4U6BNP1</accession>
<reference evidence="2" key="1">
    <citation type="submission" date="2019-04" db="EMBL/GenBank/DDBJ databases">
        <title>Whole genome sequencing of cave bacteria.</title>
        <authorList>
            <person name="Gan H.M."/>
            <person name="Barton H."/>
            <person name="Savka M.A."/>
        </authorList>
    </citation>
    <scope>NUCLEOTIDE SEQUENCE [LARGE SCALE GENOMIC DNA]</scope>
    <source>
        <strain evidence="2">LC387</strain>
    </source>
</reference>
<evidence type="ECO:0000313" key="3">
    <source>
        <dbReference type="Proteomes" id="UP000034832"/>
    </source>
</evidence>
<evidence type="ECO:0000313" key="2">
    <source>
        <dbReference type="EMBL" id="TKT71957.1"/>
    </source>
</evidence>
<dbReference type="OrthoDB" id="8442869at2"/>
<dbReference type="PROSITE" id="PS51257">
    <property type="entry name" value="PROKAR_LIPOPROTEIN"/>
    <property type="match status" value="1"/>
</dbReference>
<gene>
    <name evidence="2" type="ORF">YH63_011300</name>
</gene>
<evidence type="ECO:0000256" key="1">
    <source>
        <dbReference type="SAM" id="SignalP"/>
    </source>
</evidence>